<organism evidence="4 5">
    <name type="scientific">Pelobates cultripes</name>
    <name type="common">Western spadefoot toad</name>
    <dbReference type="NCBI Taxonomy" id="61616"/>
    <lineage>
        <taxon>Eukaryota</taxon>
        <taxon>Metazoa</taxon>
        <taxon>Chordata</taxon>
        <taxon>Craniata</taxon>
        <taxon>Vertebrata</taxon>
        <taxon>Euteleostomi</taxon>
        <taxon>Amphibia</taxon>
        <taxon>Batrachia</taxon>
        <taxon>Anura</taxon>
        <taxon>Pelobatoidea</taxon>
        <taxon>Pelobatidae</taxon>
        <taxon>Pelobates</taxon>
    </lineage>
</organism>
<proteinExistence type="predicted"/>
<evidence type="ECO:0000313" key="5">
    <source>
        <dbReference type="Proteomes" id="UP001295444"/>
    </source>
</evidence>
<dbReference type="InterPro" id="IPR001680">
    <property type="entry name" value="WD40_rpt"/>
</dbReference>
<dbReference type="Gene3D" id="2.130.10.10">
    <property type="entry name" value="YVTN repeat-like/Quinoprotein amine dehydrogenase"/>
    <property type="match status" value="2"/>
</dbReference>
<dbReference type="InterPro" id="IPR024977">
    <property type="entry name" value="Apc4-like_WD40_dom"/>
</dbReference>
<dbReference type="PROSITE" id="PS50294">
    <property type="entry name" value="WD_REPEATS_REGION"/>
    <property type="match status" value="1"/>
</dbReference>
<feature type="repeat" description="WD" evidence="2">
    <location>
        <begin position="189"/>
        <end position="231"/>
    </location>
</feature>
<dbReference type="InterPro" id="IPR015943">
    <property type="entry name" value="WD40/YVTN_repeat-like_dom_sf"/>
</dbReference>
<keyword evidence="1" id="KW-0677">Repeat</keyword>
<feature type="domain" description="Anaphase-promoting complex subunit 4-like WD40" evidence="3">
    <location>
        <begin position="52"/>
        <end position="99"/>
    </location>
</feature>
<evidence type="ECO:0000313" key="4">
    <source>
        <dbReference type="EMBL" id="CAH2308136.1"/>
    </source>
</evidence>
<sequence length="379" mass="41865">MSGLLVESQWKGIPRRASTFISFPEEIGDSQEPPPQPSTEGNLQIHQVIECGKEMLSCQFNPSGVMLAVGLINGSIQVYSVSDGTCVHTLQDDQSVTAVTALRFLPHRHMSQGDMLLASYAGGHVKFWHIPTQSCVRTLSEDRQTLTIAINPSGSHFLTAGSSDDILVYDTESMTCVNICQPSSSLSVMDGHRSRIFGLSFNPNSEEEFISGGWDDTIQFWNIHQQHSLRKICGPHVCGDSLHIDPVTNQILIGSWRKLENLQIWDYATGQKISTVPDDYRGPCRVYSCRWLGSDHMIAAGSDINMCRIIDCNSFLTRGRLIDLPSGIYSMDVFSFSPTVSPLIAVTSGQSIFLLRSTLRVNATSTDSFFSYSSEENPI</sequence>
<dbReference type="Pfam" id="PF12894">
    <property type="entry name" value="ANAPC4_WD40"/>
    <property type="match status" value="1"/>
</dbReference>
<dbReference type="InterPro" id="IPR036322">
    <property type="entry name" value="WD40_repeat_dom_sf"/>
</dbReference>
<dbReference type="SMART" id="SM00320">
    <property type="entry name" value="WD40"/>
    <property type="match status" value="5"/>
</dbReference>
<evidence type="ECO:0000256" key="2">
    <source>
        <dbReference type="PROSITE-ProRule" id="PRU00221"/>
    </source>
</evidence>
<dbReference type="AlphaFoldDB" id="A0AAD1SR64"/>
<evidence type="ECO:0000259" key="3">
    <source>
        <dbReference type="Pfam" id="PF12894"/>
    </source>
</evidence>
<accession>A0AAD1SR64</accession>
<evidence type="ECO:0000256" key="1">
    <source>
        <dbReference type="ARBA" id="ARBA00022737"/>
    </source>
</evidence>
<dbReference type="SUPFAM" id="SSF50978">
    <property type="entry name" value="WD40 repeat-like"/>
    <property type="match status" value="1"/>
</dbReference>
<dbReference type="PANTHER" id="PTHR47822:SF2">
    <property type="entry name" value="F-BOX AND WD-40 DOMAIN PROTEIN 7"/>
    <property type="match status" value="1"/>
</dbReference>
<dbReference type="Proteomes" id="UP001295444">
    <property type="component" value="Chromosome 07"/>
</dbReference>
<dbReference type="PROSITE" id="PS50082">
    <property type="entry name" value="WD_REPEATS_2"/>
    <property type="match status" value="1"/>
</dbReference>
<reference evidence="4" key="1">
    <citation type="submission" date="2022-03" db="EMBL/GenBank/DDBJ databases">
        <authorList>
            <person name="Alioto T."/>
            <person name="Alioto T."/>
            <person name="Gomez Garrido J."/>
        </authorList>
    </citation>
    <scope>NUCLEOTIDE SEQUENCE</scope>
</reference>
<dbReference type="Pfam" id="PF00400">
    <property type="entry name" value="WD40"/>
    <property type="match status" value="1"/>
</dbReference>
<gene>
    <name evidence="4" type="ORF">PECUL_23A045638</name>
</gene>
<keyword evidence="5" id="KW-1185">Reference proteome</keyword>
<name>A0AAD1SR64_PELCU</name>
<keyword evidence="2" id="KW-0853">WD repeat</keyword>
<protein>
    <submittedName>
        <fullName evidence="4">WD repeat-containing 38-like</fullName>
    </submittedName>
</protein>
<dbReference type="EMBL" id="OW240918">
    <property type="protein sequence ID" value="CAH2308136.1"/>
    <property type="molecule type" value="Genomic_DNA"/>
</dbReference>
<dbReference type="PANTHER" id="PTHR47822">
    <property type="entry name" value="CARBOHYDRATE BINDING DOMAIN CONTAINING PROTEIN"/>
    <property type="match status" value="1"/>
</dbReference>